<feature type="transmembrane region" description="Helical" evidence="1">
    <location>
        <begin position="30"/>
        <end position="49"/>
    </location>
</feature>
<organism evidence="2 3">
    <name type="scientific">Mycolicibacterium paratuberculosis (strain ATCC BAA-968 / K-10)</name>
    <name type="common">Mycobacterium paratuberculosis</name>
    <dbReference type="NCBI Taxonomy" id="262316"/>
    <lineage>
        <taxon>Bacteria</taxon>
        <taxon>Bacillati</taxon>
        <taxon>Actinomycetota</taxon>
        <taxon>Actinomycetes</taxon>
        <taxon>Mycobacteriales</taxon>
        <taxon>Mycobacteriaceae</taxon>
        <taxon>Mycobacterium</taxon>
        <taxon>Mycobacterium avium complex (MAC)</taxon>
    </lineage>
</organism>
<dbReference type="HOGENOM" id="CLU_1132632_0_0_11"/>
<sequence>MSIIATATLVIALAALWSIRLAWHIPFERAAVLALAFMCAQLVLALGPVDGWLSPLLHDMTGVWNLEDLIGHLLYVYGLFSIMYLVADHCDMTPGQLRWFVRNRLELPSVVICAVMIAVFVAGDIGETCVPDVVATEHTPWLRVYWFVMIAALAYIIVSTGRILLILRQHPRSRHAATAYLVALGITGACCVVFIIGIPWLQWLLVRCEVVGYAVAASYSWRNKVAYFRGR</sequence>
<dbReference type="RefSeq" id="WP_003878992.1">
    <property type="nucleotide sequence ID" value="NC_002944.2"/>
</dbReference>
<feature type="transmembrane region" description="Helical" evidence="1">
    <location>
        <begin position="69"/>
        <end position="87"/>
    </location>
</feature>
<dbReference type="AlphaFoldDB" id="Q73UD2"/>
<dbReference type="Proteomes" id="UP000000580">
    <property type="component" value="Chromosome"/>
</dbReference>
<keyword evidence="1" id="KW-0472">Membrane</keyword>
<feature type="transmembrane region" description="Helical" evidence="1">
    <location>
        <begin position="179"/>
        <end position="198"/>
    </location>
</feature>
<protein>
    <submittedName>
        <fullName evidence="2">Uncharacterized protein</fullName>
    </submittedName>
</protein>
<proteinExistence type="predicted"/>
<evidence type="ECO:0000313" key="2">
    <source>
        <dbReference type="EMBL" id="AAS05986.1"/>
    </source>
</evidence>
<evidence type="ECO:0000313" key="3">
    <source>
        <dbReference type="Proteomes" id="UP000000580"/>
    </source>
</evidence>
<keyword evidence="3" id="KW-1185">Reference proteome</keyword>
<feature type="transmembrane region" description="Helical" evidence="1">
    <location>
        <begin position="6"/>
        <end position="23"/>
    </location>
</feature>
<dbReference type="EMBL" id="AE016958">
    <property type="protein sequence ID" value="AAS05986.1"/>
    <property type="molecule type" value="Genomic_DNA"/>
</dbReference>
<keyword evidence="1" id="KW-1133">Transmembrane helix</keyword>
<accession>Q73UD2</accession>
<evidence type="ECO:0000256" key="1">
    <source>
        <dbReference type="SAM" id="Phobius"/>
    </source>
</evidence>
<keyword evidence="1" id="KW-0812">Transmembrane</keyword>
<dbReference type="KEGG" id="mpa:MAP_3436c"/>
<reference evidence="2 3" key="1">
    <citation type="journal article" date="2005" name="Proc. Natl. Acad. Sci. U.S.A.">
        <title>The complete genome sequence of Mycobacterium avium subspecies paratuberculosis.</title>
        <authorList>
            <person name="Li L."/>
            <person name="Bannantine J.P."/>
            <person name="Zhang Q."/>
            <person name="Amonsin A."/>
            <person name="May B.J."/>
            <person name="Alt D."/>
            <person name="Banerji N."/>
            <person name="Kanjilal S."/>
            <person name="Kapur V."/>
        </authorList>
    </citation>
    <scope>NUCLEOTIDE SEQUENCE [LARGE SCALE GENOMIC DNA]</scope>
    <source>
        <strain evidence="3">ATCC BAA-968 / K-10</strain>
    </source>
</reference>
<feature type="transmembrane region" description="Helical" evidence="1">
    <location>
        <begin position="145"/>
        <end position="167"/>
    </location>
</feature>
<gene>
    <name evidence="2" type="ordered locus">MAP_3436c</name>
</gene>
<name>Q73UD2_MYCPA</name>
<feature type="transmembrane region" description="Helical" evidence="1">
    <location>
        <begin position="107"/>
        <end position="125"/>
    </location>
</feature>
<dbReference type="STRING" id="262316.MAP_3436c"/>